<dbReference type="OrthoDB" id="3796575at2759"/>
<dbReference type="Proteomes" id="UP000824998">
    <property type="component" value="Unassembled WGS sequence"/>
</dbReference>
<evidence type="ECO:0000313" key="2">
    <source>
        <dbReference type="EMBL" id="KAG9229453.1"/>
    </source>
</evidence>
<reference evidence="2" key="1">
    <citation type="journal article" date="2021" name="IMA Fungus">
        <title>Genomic characterization of three marine fungi, including Emericellopsis atlantica sp. nov. with signatures of a generalist lifestyle and marine biomass degradation.</title>
        <authorList>
            <person name="Hagestad O.C."/>
            <person name="Hou L."/>
            <person name="Andersen J.H."/>
            <person name="Hansen E.H."/>
            <person name="Altermark B."/>
            <person name="Li C."/>
            <person name="Kuhnert E."/>
            <person name="Cox R.J."/>
            <person name="Crous P.W."/>
            <person name="Spatafora J.W."/>
            <person name="Lail K."/>
            <person name="Amirebrahimi M."/>
            <person name="Lipzen A."/>
            <person name="Pangilinan J."/>
            <person name="Andreopoulos W."/>
            <person name="Hayes R.D."/>
            <person name="Ng V."/>
            <person name="Grigoriev I.V."/>
            <person name="Jackson S.A."/>
            <person name="Sutton T.D.S."/>
            <person name="Dobson A.D.W."/>
            <person name="Rama T."/>
        </authorList>
    </citation>
    <scope>NUCLEOTIDE SEQUENCE</scope>
    <source>
        <strain evidence="2">TRa018bII</strain>
    </source>
</reference>
<accession>A0A9P8C0J1</accession>
<keyword evidence="3" id="KW-1185">Reference proteome</keyword>
<keyword evidence="1" id="KW-0732">Signal</keyword>
<sequence>MKFRALIAILFLLPSSKADRPAFRVEERAAYNCPSSCGNGWCCDVGQRCVMTKSGGDPYACADSQLTGTDGASLTFSAYNPNSFIPTSLLSSLNISFTDGLTPLPTSLGPATRTAIPTDIPTTTAKSMAPRYESQGNPFWIFSIAGALMAGL</sequence>
<comment type="caution">
    <text evidence="2">The sequence shown here is derived from an EMBL/GenBank/DDBJ whole genome shotgun (WGS) entry which is preliminary data.</text>
</comment>
<dbReference type="AlphaFoldDB" id="A0A9P8C0J1"/>
<evidence type="ECO:0000313" key="3">
    <source>
        <dbReference type="Proteomes" id="UP000824998"/>
    </source>
</evidence>
<feature type="signal peptide" evidence="1">
    <location>
        <begin position="1"/>
        <end position="18"/>
    </location>
</feature>
<feature type="chain" id="PRO_5040431300" evidence="1">
    <location>
        <begin position="19"/>
        <end position="152"/>
    </location>
</feature>
<name>A0A9P8C0J1_9HELO</name>
<gene>
    <name evidence="2" type="ORF">BJ875DRAFT_523336</name>
</gene>
<dbReference type="EMBL" id="MU251767">
    <property type="protein sequence ID" value="KAG9229453.1"/>
    <property type="molecule type" value="Genomic_DNA"/>
</dbReference>
<protein>
    <submittedName>
        <fullName evidence="2">Uncharacterized protein</fullName>
    </submittedName>
</protein>
<proteinExistence type="predicted"/>
<organism evidence="2 3">
    <name type="scientific">Amylocarpus encephaloides</name>
    <dbReference type="NCBI Taxonomy" id="45428"/>
    <lineage>
        <taxon>Eukaryota</taxon>
        <taxon>Fungi</taxon>
        <taxon>Dikarya</taxon>
        <taxon>Ascomycota</taxon>
        <taxon>Pezizomycotina</taxon>
        <taxon>Leotiomycetes</taxon>
        <taxon>Helotiales</taxon>
        <taxon>Helotiales incertae sedis</taxon>
        <taxon>Amylocarpus</taxon>
    </lineage>
</organism>
<evidence type="ECO:0000256" key="1">
    <source>
        <dbReference type="SAM" id="SignalP"/>
    </source>
</evidence>